<comment type="caution">
    <text evidence="2">The sequence shown here is derived from an EMBL/GenBank/DDBJ whole genome shotgun (WGS) entry which is preliminary data.</text>
</comment>
<evidence type="ECO:0000313" key="2">
    <source>
        <dbReference type="EMBL" id="KAJ3660895.1"/>
    </source>
</evidence>
<dbReference type="PANTHER" id="PTHR11008:SF32">
    <property type="entry name" value="CIRCADIAN CLOCK-CONTROLLED PROTEIN DAYWAKE-RELATED"/>
    <property type="match status" value="1"/>
</dbReference>
<proteinExistence type="predicted"/>
<keyword evidence="1" id="KW-0732">Signal</keyword>
<feature type="signal peptide" evidence="1">
    <location>
        <begin position="1"/>
        <end position="17"/>
    </location>
</feature>
<evidence type="ECO:0000256" key="1">
    <source>
        <dbReference type="SAM" id="SignalP"/>
    </source>
</evidence>
<dbReference type="AlphaFoldDB" id="A0AA38IRW6"/>
<accession>A0AA38IRW6</accession>
<dbReference type="SMART" id="SM00700">
    <property type="entry name" value="JHBP"/>
    <property type="match status" value="1"/>
</dbReference>
<reference evidence="2" key="1">
    <citation type="journal article" date="2023" name="G3 (Bethesda)">
        <title>Whole genome assemblies of Zophobas morio and Tenebrio molitor.</title>
        <authorList>
            <person name="Kaur S."/>
            <person name="Stinson S.A."/>
            <person name="diCenzo G.C."/>
        </authorList>
    </citation>
    <scope>NUCLEOTIDE SEQUENCE</scope>
    <source>
        <strain evidence="2">QUZm001</strain>
    </source>
</reference>
<evidence type="ECO:0000313" key="3">
    <source>
        <dbReference type="Proteomes" id="UP001168821"/>
    </source>
</evidence>
<dbReference type="InterPro" id="IPR010562">
    <property type="entry name" value="Haemolymph_juvenile_hormone-bd"/>
</dbReference>
<dbReference type="Gene3D" id="3.15.10.30">
    <property type="entry name" value="Haemolymph juvenile hormone binding protein"/>
    <property type="match status" value="1"/>
</dbReference>
<dbReference type="Proteomes" id="UP001168821">
    <property type="component" value="Unassembled WGS sequence"/>
</dbReference>
<sequence>MKSLSFYLVLLVTVCSSIKLPPTFQKCDKTTSNFDDCLGKVIHDALNQLDKPFPEYGLPSLQEAEVPPDVVAEFGNSTYGLRQKFSNYKLFGLTKPNLTKARMDFKTNTLVLNVSFPEIVFRTDYEAEGAVFILPVNIATTFEGLLVKPTFNLVFKLQEYENEGRYFKVVDTDFDMNAENFKLEFKRLAPNKRLNYELNAAINEKGVEIFARFKHLQVFFEPYFGGLFDGLLKKVEIKELFDGV</sequence>
<dbReference type="PANTHER" id="PTHR11008">
    <property type="entry name" value="PROTEIN TAKEOUT-LIKE PROTEIN"/>
    <property type="match status" value="1"/>
</dbReference>
<dbReference type="Pfam" id="PF06585">
    <property type="entry name" value="JHBP"/>
    <property type="match status" value="1"/>
</dbReference>
<keyword evidence="3" id="KW-1185">Reference proteome</keyword>
<feature type="chain" id="PRO_5041225794" evidence="1">
    <location>
        <begin position="18"/>
        <end position="244"/>
    </location>
</feature>
<dbReference type="GO" id="GO:0005615">
    <property type="term" value="C:extracellular space"/>
    <property type="evidence" value="ECO:0007669"/>
    <property type="project" value="TreeGrafter"/>
</dbReference>
<gene>
    <name evidence="2" type="ORF">Zmor_005322</name>
</gene>
<dbReference type="EMBL" id="JALNTZ010000002">
    <property type="protein sequence ID" value="KAJ3660895.1"/>
    <property type="molecule type" value="Genomic_DNA"/>
</dbReference>
<protein>
    <submittedName>
        <fullName evidence="2">Uncharacterized protein</fullName>
    </submittedName>
</protein>
<name>A0AA38IRW6_9CUCU</name>
<dbReference type="InterPro" id="IPR038606">
    <property type="entry name" value="To_sf"/>
</dbReference>
<organism evidence="2 3">
    <name type="scientific">Zophobas morio</name>
    <dbReference type="NCBI Taxonomy" id="2755281"/>
    <lineage>
        <taxon>Eukaryota</taxon>
        <taxon>Metazoa</taxon>
        <taxon>Ecdysozoa</taxon>
        <taxon>Arthropoda</taxon>
        <taxon>Hexapoda</taxon>
        <taxon>Insecta</taxon>
        <taxon>Pterygota</taxon>
        <taxon>Neoptera</taxon>
        <taxon>Endopterygota</taxon>
        <taxon>Coleoptera</taxon>
        <taxon>Polyphaga</taxon>
        <taxon>Cucujiformia</taxon>
        <taxon>Tenebrionidae</taxon>
        <taxon>Zophobas</taxon>
    </lineage>
</organism>